<proteinExistence type="predicted"/>
<dbReference type="EMBL" id="CP017831">
    <property type="protein sequence ID" value="AOZ97010.1"/>
    <property type="molecule type" value="Genomic_DNA"/>
</dbReference>
<protein>
    <submittedName>
        <fullName evidence="1">Uncharacterized protein</fullName>
    </submittedName>
</protein>
<dbReference type="KEGG" id="bhu:bhn_I1977"/>
<dbReference type="Proteomes" id="UP000179284">
    <property type="component" value="Chromosome I"/>
</dbReference>
<name>A0A1D9P360_9FIRM</name>
<evidence type="ECO:0000313" key="2">
    <source>
        <dbReference type="Proteomes" id="UP000179284"/>
    </source>
</evidence>
<accession>A0A1D9P360</accession>
<sequence>MRNIDGSRIVARRNYHLCEYCSNAYKYRCYDLQYLHKSKEVILSIKKDRHNSSKVTGLF</sequence>
<gene>
    <name evidence="1" type="ORF">bhn_I1977</name>
</gene>
<evidence type="ECO:0000313" key="1">
    <source>
        <dbReference type="EMBL" id="AOZ97010.1"/>
    </source>
</evidence>
<keyword evidence="2" id="KW-1185">Reference proteome</keyword>
<dbReference type="AlphaFoldDB" id="A0A1D9P360"/>
<organism evidence="1 2">
    <name type="scientific">Butyrivibrio hungatei</name>
    <dbReference type="NCBI Taxonomy" id="185008"/>
    <lineage>
        <taxon>Bacteria</taxon>
        <taxon>Bacillati</taxon>
        <taxon>Bacillota</taxon>
        <taxon>Clostridia</taxon>
        <taxon>Lachnospirales</taxon>
        <taxon>Lachnospiraceae</taxon>
        <taxon>Butyrivibrio</taxon>
    </lineage>
</organism>
<reference evidence="2" key="1">
    <citation type="submission" date="2016-10" db="EMBL/GenBank/DDBJ databases">
        <title>The complete genome sequence of the rumen bacterium Butyrivibrio hungatei MB2003.</title>
        <authorList>
            <person name="Palevich N."/>
            <person name="Kelly W.J."/>
            <person name="Leahy S.C."/>
            <person name="Altermann E."/>
            <person name="Rakonjac J."/>
            <person name="Attwood G.T."/>
        </authorList>
    </citation>
    <scope>NUCLEOTIDE SEQUENCE [LARGE SCALE GENOMIC DNA]</scope>
    <source>
        <strain evidence="2">MB2003</strain>
    </source>
</reference>